<proteinExistence type="predicted"/>
<protein>
    <submittedName>
        <fullName evidence="1">Uncharacterized protein</fullName>
    </submittedName>
</protein>
<gene>
    <name evidence="1" type="ORF">BACSTE_02023</name>
</gene>
<dbReference type="Proteomes" id="UP000004713">
    <property type="component" value="Unassembled WGS sequence"/>
</dbReference>
<comment type="caution">
    <text evidence="1">The sequence shown here is derived from an EMBL/GenBank/DDBJ whole genome shotgun (WGS) entry which is preliminary data.</text>
</comment>
<organism evidence="1 2">
    <name type="scientific">Bacteroides stercoris ATCC 43183</name>
    <dbReference type="NCBI Taxonomy" id="449673"/>
    <lineage>
        <taxon>Bacteria</taxon>
        <taxon>Pseudomonadati</taxon>
        <taxon>Bacteroidota</taxon>
        <taxon>Bacteroidia</taxon>
        <taxon>Bacteroidales</taxon>
        <taxon>Bacteroidaceae</taxon>
        <taxon>Bacteroides</taxon>
    </lineage>
</organism>
<reference evidence="1 2" key="1">
    <citation type="submission" date="2007-11" db="EMBL/GenBank/DDBJ databases">
        <title>Draft genome sequence of Bacteroides stercoris(ATCC 43183).</title>
        <authorList>
            <person name="Sudarsanam P."/>
            <person name="Ley R."/>
            <person name="Guruge J."/>
            <person name="Turnbaugh P.J."/>
            <person name="Mahowald M."/>
            <person name="Liep D."/>
            <person name="Gordon J."/>
        </authorList>
    </citation>
    <scope>NUCLEOTIDE SEQUENCE [LARGE SCALE GENOMIC DNA]</scope>
    <source>
        <strain evidence="1 2">ATCC 43183</strain>
    </source>
</reference>
<sequence length="42" mass="4756">MLSLFPGLFFVCLLVCCGSRALLPGILFNPTERKKQCRIRIT</sequence>
<accession>B0NQ06</accession>
<dbReference type="AlphaFoldDB" id="B0NQ06"/>
<evidence type="ECO:0000313" key="2">
    <source>
        <dbReference type="Proteomes" id="UP000004713"/>
    </source>
</evidence>
<dbReference type="HOGENOM" id="CLU_3247524_0_0_10"/>
<reference evidence="1 2" key="2">
    <citation type="submission" date="2007-11" db="EMBL/GenBank/DDBJ databases">
        <authorList>
            <person name="Fulton L."/>
            <person name="Clifton S."/>
            <person name="Fulton B."/>
            <person name="Xu J."/>
            <person name="Minx P."/>
            <person name="Pepin K.H."/>
            <person name="Johnson M."/>
            <person name="Thiruvilangam P."/>
            <person name="Bhonagiri V."/>
            <person name="Nash W.E."/>
            <person name="Mardis E.R."/>
            <person name="Wilson R.K."/>
        </authorList>
    </citation>
    <scope>NUCLEOTIDE SEQUENCE [LARGE SCALE GENOMIC DNA]</scope>
    <source>
        <strain evidence="1 2">ATCC 43183</strain>
    </source>
</reference>
<dbReference type="EMBL" id="ABFZ02000019">
    <property type="protein sequence ID" value="EDS15521.1"/>
    <property type="molecule type" value="Genomic_DNA"/>
</dbReference>
<name>B0NQ06_BACSE</name>
<evidence type="ECO:0000313" key="1">
    <source>
        <dbReference type="EMBL" id="EDS15521.1"/>
    </source>
</evidence>